<feature type="compositionally biased region" description="Basic and acidic residues" evidence="1">
    <location>
        <begin position="65"/>
        <end position="78"/>
    </location>
</feature>
<dbReference type="GO" id="GO:0016853">
    <property type="term" value="F:isomerase activity"/>
    <property type="evidence" value="ECO:0007669"/>
    <property type="project" value="UniProtKB-KW"/>
</dbReference>
<dbReference type="AlphaFoldDB" id="A0A392QYH9"/>
<dbReference type="Proteomes" id="UP000265520">
    <property type="component" value="Unassembled WGS sequence"/>
</dbReference>
<evidence type="ECO:0000256" key="1">
    <source>
        <dbReference type="SAM" id="MobiDB-lite"/>
    </source>
</evidence>
<keyword evidence="3" id="KW-1185">Reference proteome</keyword>
<feature type="region of interest" description="Disordered" evidence="1">
    <location>
        <begin position="60"/>
        <end position="103"/>
    </location>
</feature>
<reference evidence="2 3" key="1">
    <citation type="journal article" date="2018" name="Front. Plant Sci.">
        <title>Red Clover (Trifolium pratense) and Zigzag Clover (T. medium) - A Picture of Genomic Similarities and Differences.</title>
        <authorList>
            <person name="Dluhosova J."/>
            <person name="Istvanek J."/>
            <person name="Nedelnik J."/>
            <person name="Repkova J."/>
        </authorList>
    </citation>
    <scope>NUCLEOTIDE SEQUENCE [LARGE SCALE GENOMIC DNA]</scope>
    <source>
        <strain evidence="3">cv. 10/8</strain>
        <tissue evidence="2">Leaf</tissue>
    </source>
</reference>
<proteinExistence type="predicted"/>
<accession>A0A392QYH9</accession>
<protein>
    <submittedName>
        <fullName evidence="2">Peptidyl-prolyl cis-trans isomerase FKBP43-like</fullName>
    </submittedName>
</protein>
<feature type="non-terminal residue" evidence="2">
    <location>
        <position position="1"/>
    </location>
</feature>
<comment type="caution">
    <text evidence="2">The sequence shown here is derived from an EMBL/GenBank/DDBJ whole genome shotgun (WGS) entry which is preliminary data.</text>
</comment>
<evidence type="ECO:0000313" key="2">
    <source>
        <dbReference type="EMBL" id="MCI28922.1"/>
    </source>
</evidence>
<dbReference type="EMBL" id="LXQA010168955">
    <property type="protein sequence ID" value="MCI28922.1"/>
    <property type="molecule type" value="Genomic_DNA"/>
</dbReference>
<sequence>SRRRLRKKYQLVESDDDIGLEEKKIVNDSVHVQSQEIDNEDCLPISSICKNKASGRILDQEIDDNVDKEAVDTGKKDSEDPENSTIETKLKTDNVIADNQTHR</sequence>
<name>A0A392QYH9_9FABA</name>
<keyword evidence="2" id="KW-0413">Isomerase</keyword>
<organism evidence="2 3">
    <name type="scientific">Trifolium medium</name>
    <dbReference type="NCBI Taxonomy" id="97028"/>
    <lineage>
        <taxon>Eukaryota</taxon>
        <taxon>Viridiplantae</taxon>
        <taxon>Streptophyta</taxon>
        <taxon>Embryophyta</taxon>
        <taxon>Tracheophyta</taxon>
        <taxon>Spermatophyta</taxon>
        <taxon>Magnoliopsida</taxon>
        <taxon>eudicotyledons</taxon>
        <taxon>Gunneridae</taxon>
        <taxon>Pentapetalae</taxon>
        <taxon>rosids</taxon>
        <taxon>fabids</taxon>
        <taxon>Fabales</taxon>
        <taxon>Fabaceae</taxon>
        <taxon>Papilionoideae</taxon>
        <taxon>50 kb inversion clade</taxon>
        <taxon>NPAAA clade</taxon>
        <taxon>Hologalegina</taxon>
        <taxon>IRL clade</taxon>
        <taxon>Trifolieae</taxon>
        <taxon>Trifolium</taxon>
    </lineage>
</organism>
<evidence type="ECO:0000313" key="3">
    <source>
        <dbReference type="Proteomes" id="UP000265520"/>
    </source>
</evidence>